<dbReference type="PANTHER" id="PTHR16291:SF0">
    <property type="entry name" value="NUCLEAR CAP-BINDING PROTEIN SUBUNIT 3"/>
    <property type="match status" value="1"/>
</dbReference>
<feature type="region of interest" description="Disordered" evidence="1">
    <location>
        <begin position="92"/>
        <end position="128"/>
    </location>
</feature>
<feature type="compositionally biased region" description="Basic residues" evidence="1">
    <location>
        <begin position="318"/>
        <end position="330"/>
    </location>
</feature>
<dbReference type="GO" id="GO:0003729">
    <property type="term" value="F:mRNA binding"/>
    <property type="evidence" value="ECO:0007669"/>
    <property type="project" value="InterPro"/>
</dbReference>
<dbReference type="OrthoDB" id="422106at2759"/>
<feature type="compositionally biased region" description="Pro residues" evidence="1">
    <location>
        <begin position="96"/>
        <end position="105"/>
    </location>
</feature>
<dbReference type="Pfam" id="PF10309">
    <property type="entry name" value="NCBP3"/>
    <property type="match status" value="1"/>
</dbReference>
<feature type="signal peptide" evidence="2">
    <location>
        <begin position="1"/>
        <end position="36"/>
    </location>
</feature>
<organism evidence="3 4">
    <name type="scientific">Lichtheimia corymbifera JMRC:FSU:9682</name>
    <dbReference type="NCBI Taxonomy" id="1263082"/>
    <lineage>
        <taxon>Eukaryota</taxon>
        <taxon>Fungi</taxon>
        <taxon>Fungi incertae sedis</taxon>
        <taxon>Mucoromycota</taxon>
        <taxon>Mucoromycotina</taxon>
        <taxon>Mucoromycetes</taxon>
        <taxon>Mucorales</taxon>
        <taxon>Lichtheimiaceae</taxon>
        <taxon>Lichtheimia</taxon>
    </lineage>
</organism>
<dbReference type="AlphaFoldDB" id="A0A068S0X2"/>
<evidence type="ECO:0000313" key="3">
    <source>
        <dbReference type="EMBL" id="CDH55640.1"/>
    </source>
</evidence>
<dbReference type="PANTHER" id="PTHR16291">
    <property type="entry name" value="NUCLEAR CAP-BINDING PROTEIN SUBUNIT 3"/>
    <property type="match status" value="1"/>
</dbReference>
<dbReference type="InterPro" id="IPR019416">
    <property type="entry name" value="NCBP3"/>
</dbReference>
<evidence type="ECO:0000256" key="1">
    <source>
        <dbReference type="SAM" id="MobiDB-lite"/>
    </source>
</evidence>
<dbReference type="Proteomes" id="UP000027586">
    <property type="component" value="Unassembled WGS sequence"/>
</dbReference>
<dbReference type="GO" id="GO:0005634">
    <property type="term" value="C:nucleus"/>
    <property type="evidence" value="ECO:0007669"/>
    <property type="project" value="TreeGrafter"/>
</dbReference>
<evidence type="ECO:0008006" key="5">
    <source>
        <dbReference type="Google" id="ProtNLM"/>
    </source>
</evidence>
<feature type="compositionally biased region" description="Basic and acidic residues" evidence="1">
    <location>
        <begin position="305"/>
        <end position="317"/>
    </location>
</feature>
<gene>
    <name evidence="3" type="ORF">LCOR_06761.1</name>
</gene>
<proteinExistence type="predicted"/>
<reference evidence="3" key="1">
    <citation type="submission" date="2013-08" db="EMBL/GenBank/DDBJ databases">
        <title>Gene expansion shapes genome architecture in the human pathogen Lichtheimia corymbifera: an evolutionary genomics analysis in the ancient terrestrial Mucorales (Mucoromycotina).</title>
        <authorList>
            <person name="Schwartze V.U."/>
            <person name="Winter S."/>
            <person name="Shelest E."/>
            <person name="Marcet-Houben M."/>
            <person name="Horn F."/>
            <person name="Wehner S."/>
            <person name="Hoffmann K."/>
            <person name="Riege K."/>
            <person name="Sammeth M."/>
            <person name="Nowrousian M."/>
            <person name="Valiante V."/>
            <person name="Linde J."/>
            <person name="Jacobsen I.D."/>
            <person name="Marz M."/>
            <person name="Brakhage A.A."/>
            <person name="Gabaldon T."/>
            <person name="Bocker S."/>
            <person name="Voigt K."/>
        </authorList>
    </citation>
    <scope>NUCLEOTIDE SEQUENCE [LARGE SCALE GENOMIC DNA]</scope>
    <source>
        <strain evidence="3">FSU 9682</strain>
    </source>
</reference>
<dbReference type="GO" id="GO:0000340">
    <property type="term" value="F:RNA 7-methylguanosine cap binding"/>
    <property type="evidence" value="ECO:0007669"/>
    <property type="project" value="InterPro"/>
</dbReference>
<keyword evidence="2" id="KW-0732">Signal</keyword>
<dbReference type="EMBL" id="CBTN010000031">
    <property type="protein sequence ID" value="CDH55640.1"/>
    <property type="molecule type" value="Genomic_DNA"/>
</dbReference>
<comment type="caution">
    <text evidence="3">The sequence shown here is derived from an EMBL/GenBank/DDBJ whole genome shotgun (WGS) entry which is preliminary data.</text>
</comment>
<protein>
    <recommendedName>
        <fullName evidence="5">RRM domain-containing protein</fullName>
    </recommendedName>
</protein>
<keyword evidence="4" id="KW-1185">Reference proteome</keyword>
<accession>A0A068S0X2</accession>
<feature type="compositionally biased region" description="Polar residues" evidence="1">
    <location>
        <begin position="108"/>
        <end position="119"/>
    </location>
</feature>
<dbReference type="VEuPathDB" id="FungiDB:LCOR_06761.1"/>
<sequence length="362" mass="40543">MPCKKLSNNRWMMGVPDLFACLQVLLSLLCVWESNAGFQVAEHGPSIALLLSSSFFKSTSNHRPWETNLQTWILDTTAVTDAELAALEQELAQHDAPPPPPPSDPNPTGTTVESTSNEPGSDIDSTHRPEAILLQGVDEMKTRDIRVYCQDLPLDKIEWINDTSCNLVFANAEVAKEAAEALLVNDVNDPLSATVLRKAKPFTDPKSERTHDLHIRMATKEDVKEKGSRDRSRFYLLYGEGTHDFDEFDAYEKARDRANNKQEGHEGGDGDDGSNGQQGGDILSRLGARRERKMRSDSQAAGKSVFERLGKRDESRPSRRPRDHHRRRSLSPRARPSPRQEEDDTPKELPESLKGRLGPKRS</sequence>
<feature type="region of interest" description="Disordered" evidence="1">
    <location>
        <begin position="255"/>
        <end position="362"/>
    </location>
</feature>
<dbReference type="STRING" id="1263082.A0A068S0X2"/>
<evidence type="ECO:0000313" key="4">
    <source>
        <dbReference type="Proteomes" id="UP000027586"/>
    </source>
</evidence>
<name>A0A068S0X2_9FUNG</name>
<evidence type="ECO:0000256" key="2">
    <source>
        <dbReference type="SAM" id="SignalP"/>
    </source>
</evidence>
<feature type="chain" id="PRO_5001655377" description="RRM domain-containing protein" evidence="2">
    <location>
        <begin position="37"/>
        <end position="362"/>
    </location>
</feature>
<feature type="compositionally biased region" description="Basic and acidic residues" evidence="1">
    <location>
        <begin position="255"/>
        <end position="268"/>
    </location>
</feature>